<dbReference type="GO" id="GO:0005743">
    <property type="term" value="C:mitochondrial inner membrane"/>
    <property type="evidence" value="ECO:0007669"/>
    <property type="project" value="UniProtKB-SubCell"/>
</dbReference>
<dbReference type="EMBL" id="CVRI01000065">
    <property type="protein sequence ID" value="CRL05836.1"/>
    <property type="molecule type" value="Genomic_DNA"/>
</dbReference>
<keyword evidence="3 11" id="KW-0813">Transport</keyword>
<evidence type="ECO:0000256" key="2">
    <source>
        <dbReference type="ARBA" id="ARBA00006375"/>
    </source>
</evidence>
<feature type="repeat" description="Solcar" evidence="10">
    <location>
        <begin position="2"/>
        <end position="91"/>
    </location>
</feature>
<name>A0A1J1J239_9DIPT</name>
<keyword evidence="13" id="KW-1185">Reference proteome</keyword>
<feature type="repeat" description="Solcar" evidence="10">
    <location>
        <begin position="101"/>
        <end position="194"/>
    </location>
</feature>
<dbReference type="InterPro" id="IPR051508">
    <property type="entry name" value="Mito_Carrier_Antiporter"/>
</dbReference>
<dbReference type="Pfam" id="PF00153">
    <property type="entry name" value="Mito_carr"/>
    <property type="match status" value="3"/>
</dbReference>
<evidence type="ECO:0000313" key="12">
    <source>
        <dbReference type="EMBL" id="CRL05836.1"/>
    </source>
</evidence>
<evidence type="ECO:0000256" key="11">
    <source>
        <dbReference type="RuleBase" id="RU000488"/>
    </source>
</evidence>
<dbReference type="SUPFAM" id="SSF103506">
    <property type="entry name" value="Mitochondrial carrier"/>
    <property type="match status" value="1"/>
</dbReference>
<dbReference type="InterPro" id="IPR023395">
    <property type="entry name" value="MCP_dom_sf"/>
</dbReference>
<dbReference type="Gene3D" id="1.50.40.10">
    <property type="entry name" value="Mitochondrial carrier domain"/>
    <property type="match status" value="1"/>
</dbReference>
<comment type="similarity">
    <text evidence="2 11">Belongs to the mitochondrial carrier (TC 2.A.29) family.</text>
</comment>
<reference evidence="12 13" key="1">
    <citation type="submission" date="2015-04" db="EMBL/GenBank/DDBJ databases">
        <authorList>
            <person name="Syromyatnikov M.Y."/>
            <person name="Popov V.N."/>
        </authorList>
    </citation>
    <scope>NUCLEOTIDE SEQUENCE [LARGE SCALE GENOMIC DNA]</scope>
</reference>
<evidence type="ECO:0000313" key="13">
    <source>
        <dbReference type="Proteomes" id="UP000183832"/>
    </source>
</evidence>
<dbReference type="InterPro" id="IPR018108">
    <property type="entry name" value="MCP_transmembrane"/>
</dbReference>
<organism evidence="12 13">
    <name type="scientific">Clunio marinus</name>
    <dbReference type="NCBI Taxonomy" id="568069"/>
    <lineage>
        <taxon>Eukaryota</taxon>
        <taxon>Metazoa</taxon>
        <taxon>Ecdysozoa</taxon>
        <taxon>Arthropoda</taxon>
        <taxon>Hexapoda</taxon>
        <taxon>Insecta</taxon>
        <taxon>Pterygota</taxon>
        <taxon>Neoptera</taxon>
        <taxon>Endopterygota</taxon>
        <taxon>Diptera</taxon>
        <taxon>Nematocera</taxon>
        <taxon>Chironomoidea</taxon>
        <taxon>Chironomidae</taxon>
        <taxon>Clunio</taxon>
    </lineage>
</organism>
<evidence type="ECO:0000256" key="3">
    <source>
        <dbReference type="ARBA" id="ARBA00022448"/>
    </source>
</evidence>
<dbReference type="PANTHER" id="PTHR45928">
    <property type="entry name" value="RE38146P"/>
    <property type="match status" value="1"/>
</dbReference>
<protein>
    <submittedName>
        <fullName evidence="12">CLUMA_CG018863, isoform A</fullName>
    </submittedName>
</protein>
<evidence type="ECO:0000256" key="4">
    <source>
        <dbReference type="ARBA" id="ARBA00022692"/>
    </source>
</evidence>
<evidence type="ECO:0000256" key="6">
    <source>
        <dbReference type="ARBA" id="ARBA00022792"/>
    </source>
</evidence>
<evidence type="ECO:0000256" key="5">
    <source>
        <dbReference type="ARBA" id="ARBA00022737"/>
    </source>
</evidence>
<evidence type="ECO:0000256" key="8">
    <source>
        <dbReference type="ARBA" id="ARBA00023128"/>
    </source>
</evidence>
<evidence type="ECO:0000256" key="7">
    <source>
        <dbReference type="ARBA" id="ARBA00022989"/>
    </source>
</evidence>
<dbReference type="OrthoDB" id="6703404at2759"/>
<feature type="repeat" description="Solcar" evidence="10">
    <location>
        <begin position="203"/>
        <end position="294"/>
    </location>
</feature>
<gene>
    <name evidence="12" type="ORF">CLUMA_CG018863</name>
</gene>
<keyword evidence="4 10" id="KW-0812">Transmembrane</keyword>
<keyword evidence="5" id="KW-0677">Repeat</keyword>
<keyword evidence="8" id="KW-0496">Mitochondrion</keyword>
<dbReference type="STRING" id="568069.A0A1J1J239"/>
<keyword evidence="7" id="KW-1133">Transmembrane helix</keyword>
<dbReference type="PANTHER" id="PTHR45928:SF1">
    <property type="entry name" value="RE38146P"/>
    <property type="match status" value="1"/>
</dbReference>
<comment type="subcellular location">
    <subcellularLocation>
        <location evidence="1">Mitochondrion inner membrane</location>
        <topology evidence="1">Multi-pass membrane protein</topology>
    </subcellularLocation>
</comment>
<evidence type="ECO:0000256" key="9">
    <source>
        <dbReference type="ARBA" id="ARBA00023136"/>
    </source>
</evidence>
<dbReference type="PROSITE" id="PS50920">
    <property type="entry name" value="SOLCAR"/>
    <property type="match status" value="3"/>
</dbReference>
<dbReference type="AlphaFoldDB" id="A0A1J1J239"/>
<evidence type="ECO:0000256" key="10">
    <source>
        <dbReference type="PROSITE-ProRule" id="PRU00282"/>
    </source>
</evidence>
<evidence type="ECO:0000256" key="1">
    <source>
        <dbReference type="ARBA" id="ARBA00004448"/>
    </source>
</evidence>
<keyword evidence="9 10" id="KW-0472">Membrane</keyword>
<sequence length="300" mass="33035">MDNVLLGGLSSSFATVFTNPLEVVKTRLQLQGELARKGTVTEPYKNFLHGFVQIAKHDGYLALQRGLSASLCFQFVLNSCRLGIYTTAYESGWTRNKDGNVSIIKSAFFGGVGGTIGQGLASPFFMLRNQLQSASVDKIAVGYQHRHEGFIQAFRKIYNAHGITGLYRGVLVTIPRGMMGSGTQIATFGWTKDFLQRKSSHLDPTTISFISGASAGTAMAIAMNPTDVIATRLYNQGVCENGKGIYYSGVIDCFIKIFKIEGVRGFYKGFWPHYIRIGPHSALVLLFFDELKALKERLKT</sequence>
<proteinExistence type="inferred from homology"/>
<keyword evidence="6" id="KW-0999">Mitochondrion inner membrane</keyword>
<accession>A0A1J1J239</accession>
<dbReference type="Proteomes" id="UP000183832">
    <property type="component" value="Unassembled WGS sequence"/>
</dbReference>